<organism evidence="1 2">
    <name type="scientific">Brachyspira catarrhinii</name>
    <dbReference type="NCBI Taxonomy" id="2528966"/>
    <lineage>
        <taxon>Bacteria</taxon>
        <taxon>Pseudomonadati</taxon>
        <taxon>Spirochaetota</taxon>
        <taxon>Spirochaetia</taxon>
        <taxon>Brachyspirales</taxon>
        <taxon>Brachyspiraceae</taxon>
        <taxon>Brachyspira</taxon>
    </lineage>
</organism>
<reference evidence="1 2" key="1">
    <citation type="journal article" date="2019" name="Anaerobe">
        <title>Brachyspira catarrhinii sp. nov., an anaerobic intestinal spirochaete isolated from vervet monkeys may have been misidentified as Brachyspira aalborgi in previous studies.</title>
        <authorList>
            <person name="Phillips N.D."/>
            <person name="La T."/>
            <person name="Hampson D.J."/>
        </authorList>
    </citation>
    <scope>NUCLEOTIDE SEQUENCE [LARGE SCALE GENOMIC DNA]</scope>
    <source>
        <strain evidence="1 2">Z12</strain>
    </source>
</reference>
<accession>A0ABY2TLE1</accession>
<dbReference type="EMBL" id="SJDU01000887">
    <property type="protein sequence ID" value="TKZ18062.1"/>
    <property type="molecule type" value="Genomic_DNA"/>
</dbReference>
<keyword evidence="2" id="KW-1185">Reference proteome</keyword>
<evidence type="ECO:0000313" key="1">
    <source>
        <dbReference type="EMBL" id="TKZ18062.1"/>
    </source>
</evidence>
<proteinExistence type="predicted"/>
<dbReference type="RefSeq" id="WP_137999512.1">
    <property type="nucleotide sequence ID" value="NZ_SJDU01000887.1"/>
</dbReference>
<dbReference type="Proteomes" id="UP000310168">
    <property type="component" value="Unassembled WGS sequence"/>
</dbReference>
<protein>
    <submittedName>
        <fullName evidence="1">Uncharacterized protein</fullName>
    </submittedName>
</protein>
<comment type="caution">
    <text evidence="1">The sequence shown here is derived from an EMBL/GenBank/DDBJ whole genome shotgun (WGS) entry which is preliminary data.</text>
</comment>
<name>A0ABY2TLE1_9SPIR</name>
<sequence length="72" mass="8602">MKKQKINKIFDTSKYKKEYISKLEIIFDNEKGKLKINNNIPLSYFKKLVDDFANYFEVDYIKIGNKKYGAII</sequence>
<gene>
    <name evidence="1" type="ORF">EZH24_13745</name>
</gene>
<evidence type="ECO:0000313" key="2">
    <source>
        <dbReference type="Proteomes" id="UP000310168"/>
    </source>
</evidence>